<evidence type="ECO:0000313" key="3">
    <source>
        <dbReference type="EMBL" id="MCY1009461.1"/>
    </source>
</evidence>
<feature type="chain" id="PRO_5040832779" evidence="2">
    <location>
        <begin position="18"/>
        <end position="159"/>
    </location>
</feature>
<keyword evidence="4" id="KW-1185">Reference proteome</keyword>
<name>A0A9X3IZF2_9BACT</name>
<feature type="compositionally biased region" description="Low complexity" evidence="1">
    <location>
        <begin position="32"/>
        <end position="114"/>
    </location>
</feature>
<feature type="region of interest" description="Disordered" evidence="1">
    <location>
        <begin position="17"/>
        <end position="159"/>
    </location>
</feature>
<protein>
    <submittedName>
        <fullName evidence="3">Uncharacterized protein</fullName>
    </submittedName>
</protein>
<gene>
    <name evidence="3" type="ORF">OV079_28635</name>
</gene>
<feature type="signal peptide" evidence="2">
    <location>
        <begin position="1"/>
        <end position="17"/>
    </location>
</feature>
<dbReference type="PROSITE" id="PS51257">
    <property type="entry name" value="PROKAR_LIPOPROTEIN"/>
    <property type="match status" value="1"/>
</dbReference>
<dbReference type="Proteomes" id="UP001150924">
    <property type="component" value="Unassembled WGS sequence"/>
</dbReference>
<evidence type="ECO:0000256" key="1">
    <source>
        <dbReference type="SAM" id="MobiDB-lite"/>
    </source>
</evidence>
<organism evidence="3 4">
    <name type="scientific">Nannocystis pusilla</name>
    <dbReference type="NCBI Taxonomy" id="889268"/>
    <lineage>
        <taxon>Bacteria</taxon>
        <taxon>Pseudomonadati</taxon>
        <taxon>Myxococcota</taxon>
        <taxon>Polyangia</taxon>
        <taxon>Nannocystales</taxon>
        <taxon>Nannocystaceae</taxon>
        <taxon>Nannocystis</taxon>
    </lineage>
</organism>
<sequence length="159" mass="15412">MQRHTTIAVVVAGFAVAACPGNQGTRATDTSDPTGDPTAGTAGDPTGTSPATATADSTTADPPTTGTTATTAITVTDPGTTTATTDEPGTTTDSTTDDSTTTTTGNPGTTTGGPIDCSDEPPIPAGPDVVLAPEFADSTKRTSSARSRASPPTRASAAA</sequence>
<evidence type="ECO:0000313" key="4">
    <source>
        <dbReference type="Proteomes" id="UP001150924"/>
    </source>
</evidence>
<proteinExistence type="predicted"/>
<keyword evidence="2" id="KW-0732">Signal</keyword>
<dbReference type="EMBL" id="JAPNKE010000002">
    <property type="protein sequence ID" value="MCY1009461.1"/>
    <property type="molecule type" value="Genomic_DNA"/>
</dbReference>
<accession>A0A9X3IZF2</accession>
<feature type="compositionally biased region" description="Low complexity" evidence="1">
    <location>
        <begin position="141"/>
        <end position="159"/>
    </location>
</feature>
<comment type="caution">
    <text evidence="3">The sequence shown here is derived from an EMBL/GenBank/DDBJ whole genome shotgun (WGS) entry which is preliminary data.</text>
</comment>
<feature type="compositionally biased region" description="Polar residues" evidence="1">
    <location>
        <begin position="22"/>
        <end position="31"/>
    </location>
</feature>
<dbReference type="AlphaFoldDB" id="A0A9X3IZF2"/>
<reference evidence="3" key="1">
    <citation type="submission" date="2022-11" db="EMBL/GenBank/DDBJ databases">
        <title>Minimal conservation of predation-associated metabolite biosynthetic gene clusters underscores biosynthetic potential of Myxococcota including descriptions for ten novel species: Archangium lansinium sp. nov., Myxococcus landrumus sp. nov., Nannocystis bai.</title>
        <authorList>
            <person name="Ahearne A."/>
            <person name="Stevens C."/>
            <person name="Phillips K."/>
        </authorList>
    </citation>
    <scope>NUCLEOTIDE SEQUENCE</scope>
    <source>
        <strain evidence="3">Na p29</strain>
    </source>
</reference>
<evidence type="ECO:0000256" key="2">
    <source>
        <dbReference type="SAM" id="SignalP"/>
    </source>
</evidence>
<dbReference type="RefSeq" id="WP_267772127.1">
    <property type="nucleotide sequence ID" value="NZ_JAPNKE010000002.1"/>
</dbReference>